<keyword evidence="6" id="KW-0862">Zinc</keyword>
<dbReference type="OrthoDB" id="438179at2759"/>
<dbReference type="InterPro" id="IPR024909">
    <property type="entry name" value="Cys-tRNA/MSH_ligase"/>
</dbReference>
<dbReference type="GO" id="GO:0004817">
    <property type="term" value="F:cysteine-tRNA ligase activity"/>
    <property type="evidence" value="ECO:0007669"/>
    <property type="project" value="InterPro"/>
</dbReference>
<dbReference type="PRINTS" id="PR00983">
    <property type="entry name" value="TRNASYNTHCYS"/>
</dbReference>
<evidence type="ECO:0000256" key="4">
    <source>
        <dbReference type="ARBA" id="ARBA00022723"/>
    </source>
</evidence>
<evidence type="ECO:0000256" key="5">
    <source>
        <dbReference type="ARBA" id="ARBA00022741"/>
    </source>
</evidence>
<dbReference type="InterPro" id="IPR032678">
    <property type="entry name" value="tRNA-synt_1_cat_dom"/>
</dbReference>
<dbReference type="PANTHER" id="PTHR10890:SF3">
    <property type="entry name" value="CYSTEINE--TRNA LIGASE, CYTOPLASMIC"/>
    <property type="match status" value="1"/>
</dbReference>
<dbReference type="Gene3D" id="3.40.50.620">
    <property type="entry name" value="HUPs"/>
    <property type="match status" value="1"/>
</dbReference>
<evidence type="ECO:0000313" key="9">
    <source>
        <dbReference type="EMBL" id="KIJ38541.1"/>
    </source>
</evidence>
<protein>
    <recommendedName>
        <fullName evidence="8">Cysteinyl-tRNA synthetase class Ia DALR domain-containing protein</fullName>
    </recommendedName>
</protein>
<keyword evidence="4" id="KW-0479">Metal-binding</keyword>
<dbReference type="PANTHER" id="PTHR10890">
    <property type="entry name" value="CYSTEINYL-TRNA SYNTHETASE"/>
    <property type="match status" value="1"/>
</dbReference>
<evidence type="ECO:0000259" key="8">
    <source>
        <dbReference type="SMART" id="SM00840"/>
    </source>
</evidence>
<evidence type="ECO:0000313" key="10">
    <source>
        <dbReference type="Proteomes" id="UP000054279"/>
    </source>
</evidence>
<keyword evidence="5" id="KW-0547">Nucleotide-binding</keyword>
<comment type="subcellular location">
    <subcellularLocation>
        <location evidence="2">Cytoplasm</location>
    </subcellularLocation>
</comment>
<dbReference type="HOGENOM" id="CLU_013528_3_3_1"/>
<dbReference type="GO" id="GO:0006423">
    <property type="term" value="P:cysteinyl-tRNA aminoacylation"/>
    <property type="evidence" value="ECO:0007669"/>
    <property type="project" value="InterPro"/>
</dbReference>
<keyword evidence="7" id="KW-0067">ATP-binding</keyword>
<gene>
    <name evidence="9" type="ORF">M422DRAFT_781445</name>
</gene>
<keyword evidence="3" id="KW-0436">Ligase</keyword>
<dbReference type="AlphaFoldDB" id="A0A0C9VLR1"/>
<proteinExistence type="predicted"/>
<dbReference type="EMBL" id="KN837160">
    <property type="protein sequence ID" value="KIJ38541.1"/>
    <property type="molecule type" value="Genomic_DNA"/>
</dbReference>
<keyword evidence="10" id="KW-1185">Reference proteome</keyword>
<reference evidence="9 10" key="1">
    <citation type="submission" date="2014-06" db="EMBL/GenBank/DDBJ databases">
        <title>Evolutionary Origins and Diversification of the Mycorrhizal Mutualists.</title>
        <authorList>
            <consortium name="DOE Joint Genome Institute"/>
            <consortium name="Mycorrhizal Genomics Consortium"/>
            <person name="Kohler A."/>
            <person name="Kuo A."/>
            <person name="Nagy L.G."/>
            <person name="Floudas D."/>
            <person name="Copeland A."/>
            <person name="Barry K.W."/>
            <person name="Cichocki N."/>
            <person name="Veneault-Fourrey C."/>
            <person name="LaButti K."/>
            <person name="Lindquist E.A."/>
            <person name="Lipzen A."/>
            <person name="Lundell T."/>
            <person name="Morin E."/>
            <person name="Murat C."/>
            <person name="Riley R."/>
            <person name="Ohm R."/>
            <person name="Sun H."/>
            <person name="Tunlid A."/>
            <person name="Henrissat B."/>
            <person name="Grigoriev I.V."/>
            <person name="Hibbett D.S."/>
            <person name="Martin F."/>
        </authorList>
    </citation>
    <scope>NUCLEOTIDE SEQUENCE [LARGE SCALE GENOMIC DNA]</scope>
    <source>
        <strain evidence="9 10">SS14</strain>
    </source>
</reference>
<dbReference type="InterPro" id="IPR014729">
    <property type="entry name" value="Rossmann-like_a/b/a_fold"/>
</dbReference>
<evidence type="ECO:0000256" key="2">
    <source>
        <dbReference type="ARBA" id="ARBA00004496"/>
    </source>
</evidence>
<dbReference type="InterPro" id="IPR009080">
    <property type="entry name" value="tRNAsynth_Ia_anticodon-bd"/>
</dbReference>
<dbReference type="Proteomes" id="UP000054279">
    <property type="component" value="Unassembled WGS sequence"/>
</dbReference>
<dbReference type="Pfam" id="PF01406">
    <property type="entry name" value="tRNA-synt_1e"/>
    <property type="match status" value="1"/>
</dbReference>
<dbReference type="SMART" id="SM00840">
    <property type="entry name" value="DALR_2"/>
    <property type="match status" value="1"/>
</dbReference>
<evidence type="ECO:0000256" key="1">
    <source>
        <dbReference type="ARBA" id="ARBA00001947"/>
    </source>
</evidence>
<evidence type="ECO:0000256" key="7">
    <source>
        <dbReference type="ARBA" id="ARBA00022840"/>
    </source>
</evidence>
<accession>A0A0C9VLR1</accession>
<dbReference type="SUPFAM" id="SSF52374">
    <property type="entry name" value="Nucleotidylyl transferase"/>
    <property type="match status" value="1"/>
</dbReference>
<sequence>MDTSLNAAEEPTLKIYNSLTRSKTPFIPQSGRNVKWYNCGPTVYDASHMGHARNYVTQDYIHRILTDYFGYDVHFVMNITDIDDKSGKAGFPMLVLSLADSDTTWRASCVTKDEKFGMHLSALHTAYDALQTASARLSAGGLSETDSQAEAYKLIDASRDILALPLDAEYGHSITDPSIPREHAAYWEADFMKDMKRLRVLPPDTLTRVTEYLEKIVDFVKKLIEQGFAYELDGSVYFDTRVYDGAARHETNGEVASWCHTYLKLEPWSKGNRAALTQSFSRYDADFALWKASKPGEPSWPSPWGAGRPGWYIGCSVMASEVFGETMDIHSGGSDPAFPHHDNEIAQSKNFFTVVKAFVSQAPANKNYPNRYKAPERELAAALVKAQGDYRAALCDSFNTPQAIIVLRDLVSQANIYITQASGKPNVGVIESVARWIGKMLRILGLEEGPHWLMVVLAGVKVLPMAKVLQ</sequence>
<name>A0A0C9VLR1_SPHS4</name>
<dbReference type="GO" id="GO:0005524">
    <property type="term" value="F:ATP binding"/>
    <property type="evidence" value="ECO:0007669"/>
    <property type="project" value="UniProtKB-KW"/>
</dbReference>
<feature type="domain" description="Cysteinyl-tRNA synthetase class Ia DALR" evidence="8">
    <location>
        <begin position="389"/>
        <end position="453"/>
    </location>
</feature>
<dbReference type="SUPFAM" id="SSF47323">
    <property type="entry name" value="Anticodon-binding domain of a subclass of class I aminoacyl-tRNA synthetases"/>
    <property type="match status" value="1"/>
</dbReference>
<organism evidence="9 10">
    <name type="scientific">Sphaerobolus stellatus (strain SS14)</name>
    <dbReference type="NCBI Taxonomy" id="990650"/>
    <lineage>
        <taxon>Eukaryota</taxon>
        <taxon>Fungi</taxon>
        <taxon>Dikarya</taxon>
        <taxon>Basidiomycota</taxon>
        <taxon>Agaricomycotina</taxon>
        <taxon>Agaricomycetes</taxon>
        <taxon>Phallomycetidae</taxon>
        <taxon>Geastrales</taxon>
        <taxon>Sphaerobolaceae</taxon>
        <taxon>Sphaerobolus</taxon>
    </lineage>
</organism>
<evidence type="ECO:0000256" key="3">
    <source>
        <dbReference type="ARBA" id="ARBA00022598"/>
    </source>
</evidence>
<dbReference type="GO" id="GO:0046872">
    <property type="term" value="F:metal ion binding"/>
    <property type="evidence" value="ECO:0007669"/>
    <property type="project" value="UniProtKB-KW"/>
</dbReference>
<evidence type="ECO:0000256" key="6">
    <source>
        <dbReference type="ARBA" id="ARBA00022833"/>
    </source>
</evidence>
<dbReference type="Pfam" id="PF09190">
    <property type="entry name" value="DALR_2"/>
    <property type="match status" value="1"/>
</dbReference>
<dbReference type="GO" id="GO:0005737">
    <property type="term" value="C:cytoplasm"/>
    <property type="evidence" value="ECO:0007669"/>
    <property type="project" value="UniProtKB-SubCell"/>
</dbReference>
<comment type="cofactor">
    <cofactor evidence="1">
        <name>Zn(2+)</name>
        <dbReference type="ChEBI" id="CHEBI:29105"/>
    </cofactor>
</comment>
<dbReference type="InterPro" id="IPR015273">
    <property type="entry name" value="Cys-tRNA-synt_Ia_DALR"/>
</dbReference>